<comment type="similarity">
    <text evidence="6">Belongs to the FAU-1 family.</text>
</comment>
<evidence type="ECO:0000259" key="7">
    <source>
        <dbReference type="Pfam" id="PF04167"/>
    </source>
</evidence>
<keyword evidence="5 6" id="KW-0694">RNA-binding</keyword>
<keyword evidence="2 6" id="KW-0540">Nuclease</keyword>
<organism evidence="8 9">
    <name type="scientific">Haloquadratum walsbyi J07HQW2</name>
    <dbReference type="NCBI Taxonomy" id="1238425"/>
    <lineage>
        <taxon>Archaea</taxon>
        <taxon>Methanobacteriati</taxon>
        <taxon>Methanobacteriota</taxon>
        <taxon>Stenosarchaea group</taxon>
        <taxon>Halobacteria</taxon>
        <taxon>Halobacteriales</taxon>
        <taxon>Haloferacaceae</taxon>
        <taxon>Haloquadratum</taxon>
    </lineage>
</organism>
<dbReference type="InterPro" id="IPR016730">
    <property type="entry name" value="RNA-bd_FAU-1"/>
</dbReference>
<proteinExistence type="inferred from homology"/>
<evidence type="ECO:0000256" key="3">
    <source>
        <dbReference type="ARBA" id="ARBA00022759"/>
    </source>
</evidence>
<dbReference type="EC" id="3.1.26.-" evidence="6"/>
<name>U1N0C8_9EURY</name>
<comment type="function">
    <text evidence="6">Probable RNase involved in rRNA stability through maturation and/or degradation of precursor rRNAs. Binds to RNA in loop regions with AU-rich sequences.</text>
</comment>
<reference evidence="8 9" key="1">
    <citation type="journal article" date="2013" name="PLoS ONE">
        <title>Assembly-driven community genomics of a hypersaline microbial ecosystem.</title>
        <authorList>
            <person name="Podell S."/>
            <person name="Ugalde J.A."/>
            <person name="Narasingarao P."/>
            <person name="Banfield J.F."/>
            <person name="Heidelberg K.B."/>
            <person name="Allen E.E."/>
        </authorList>
    </citation>
    <scope>NUCLEOTIDE SEQUENCE [LARGE SCALE GENOMIC DNA]</scope>
    <source>
        <strain evidence="9">J07HQW2</strain>
    </source>
</reference>
<dbReference type="SUPFAM" id="SSF159234">
    <property type="entry name" value="FomD-like"/>
    <property type="match status" value="1"/>
</dbReference>
<dbReference type="InterPro" id="IPR050212">
    <property type="entry name" value="Ntdp-like"/>
</dbReference>
<dbReference type="InterPro" id="IPR007295">
    <property type="entry name" value="DUF402"/>
</dbReference>
<dbReference type="eggNOG" id="arCOG04307">
    <property type="taxonomic scope" value="Archaea"/>
</dbReference>
<dbReference type="GO" id="GO:0035925">
    <property type="term" value="F:mRNA 3'-UTR AU-rich region binding"/>
    <property type="evidence" value="ECO:0007669"/>
    <property type="project" value="UniProtKB-UniRule"/>
</dbReference>
<dbReference type="AlphaFoldDB" id="U1N0C8"/>
<dbReference type="PANTHER" id="PTHR39159">
    <property type="match status" value="1"/>
</dbReference>
<evidence type="ECO:0000256" key="4">
    <source>
        <dbReference type="ARBA" id="ARBA00022801"/>
    </source>
</evidence>
<dbReference type="STRING" id="1238425.J07HQW2_02724"/>
<evidence type="ECO:0000256" key="1">
    <source>
        <dbReference type="ARBA" id="ARBA00022552"/>
    </source>
</evidence>
<dbReference type="GO" id="GO:0016891">
    <property type="term" value="F:RNA endonuclease activity producing 5'-phosphomonoesters, hydrolytic mechanism"/>
    <property type="evidence" value="ECO:0007669"/>
    <property type="project" value="UniProtKB-UniRule"/>
</dbReference>
<gene>
    <name evidence="6" type="primary">fau-1</name>
    <name evidence="8" type="ORF">J07HQW2_02724</name>
</gene>
<evidence type="ECO:0000256" key="5">
    <source>
        <dbReference type="ARBA" id="ARBA00022884"/>
    </source>
</evidence>
<dbReference type="Proteomes" id="UP000030710">
    <property type="component" value="Unassembled WGS sequence"/>
</dbReference>
<keyword evidence="4 6" id="KW-0378">Hydrolase</keyword>
<evidence type="ECO:0000256" key="2">
    <source>
        <dbReference type="ARBA" id="ARBA00022722"/>
    </source>
</evidence>
<dbReference type="Gene3D" id="2.40.380.10">
    <property type="entry name" value="FomD-like"/>
    <property type="match status" value="1"/>
</dbReference>
<feature type="domain" description="DUF402" evidence="7">
    <location>
        <begin position="361"/>
        <end position="499"/>
    </location>
</feature>
<protein>
    <recommendedName>
        <fullName evidence="6">Probable ribonuclease FAU-1</fullName>
        <ecNumber evidence="6">3.1.26.-</ecNumber>
    </recommendedName>
    <alternativeName>
        <fullName evidence="6">RNA-binding protein FAU-1</fullName>
    </alternativeName>
</protein>
<sequence>MGTDDHTARVSVRGIYATAVTKRLLDADYDIVQASSVIRERFENDFDDVYHTVRVSTTDDSQGVGIHGAESGVKSVTDVLTACGRDSLAWDDITPPGTVFTAQITETQGSGAICALIPKAEIDTNTDFDDVDIADESIAKGYLPYDNTEEYIEQGEVVTVQVHDSMPPWNKTDYETDAVVGTTLRADGGLAMLIKGHDGITVDSYDSEAARELAGMVELIDIDLPEGWGVEWTHAATQASLTALESGLERAIERAEAVSERVGTEEATPTGRWLWFGRESRFALDEIRRDVLTTMQGHHRIKAAGEAASAGVDLAEALCGSAKDINSGNDSEFPFGVVTQQFGPTKGERVELYHGKPEGHAFSLGEGEVTDWDADGTIEVTRRITGHGSGTYDALGTPRESGDTAVTKVREGRWWYPTVYRSRDGDHKGTYVNICTPVECFPESVRYVDLHVDVIKYPDGTVERVDDNELNTAVAAGHIPSPLAEKTRNVASSLERALEK</sequence>
<dbReference type="HAMAP" id="MF_01910">
    <property type="entry name" value="RNA_binding_AU_1"/>
    <property type="match status" value="1"/>
</dbReference>
<keyword evidence="3 6" id="KW-0255">Endonuclease</keyword>
<dbReference type="InterPro" id="IPR035930">
    <property type="entry name" value="FomD-like_sf"/>
</dbReference>
<dbReference type="RefSeq" id="WP_021055717.1">
    <property type="nucleotide sequence ID" value="NZ_KE356561.1"/>
</dbReference>
<evidence type="ECO:0000313" key="8">
    <source>
        <dbReference type="EMBL" id="ERG96249.1"/>
    </source>
</evidence>
<dbReference type="PANTHER" id="PTHR39159:SF1">
    <property type="entry name" value="UPF0374 PROTEIN YGAC"/>
    <property type="match status" value="1"/>
</dbReference>
<keyword evidence="1 6" id="KW-0698">rRNA processing</keyword>
<evidence type="ECO:0000256" key="6">
    <source>
        <dbReference type="HAMAP-Rule" id="MF_01910"/>
    </source>
</evidence>
<accession>U1N0C8</accession>
<dbReference type="EMBL" id="KE356561">
    <property type="protein sequence ID" value="ERG96249.1"/>
    <property type="molecule type" value="Genomic_DNA"/>
</dbReference>
<dbReference type="Pfam" id="PF04167">
    <property type="entry name" value="DUF402"/>
    <property type="match status" value="1"/>
</dbReference>
<dbReference type="HOGENOM" id="CLU_044303_0_0_2"/>
<evidence type="ECO:0000313" key="9">
    <source>
        <dbReference type="Proteomes" id="UP000030710"/>
    </source>
</evidence>
<dbReference type="GO" id="GO:0006364">
    <property type="term" value="P:rRNA processing"/>
    <property type="evidence" value="ECO:0007669"/>
    <property type="project" value="UniProtKB-UniRule"/>
</dbReference>